<organism evidence="1">
    <name type="scientific">Myoviridae sp. ctIty1</name>
    <dbReference type="NCBI Taxonomy" id="2827673"/>
    <lineage>
        <taxon>Viruses</taxon>
        <taxon>Duplodnaviria</taxon>
        <taxon>Heunggongvirae</taxon>
        <taxon>Uroviricota</taxon>
        <taxon>Caudoviricetes</taxon>
    </lineage>
</organism>
<evidence type="ECO:0000313" key="1">
    <source>
        <dbReference type="EMBL" id="DAF62309.1"/>
    </source>
</evidence>
<name>A0A8S5TG80_9CAUD</name>
<protein>
    <submittedName>
        <fullName evidence="1">Uncharacterized protein</fullName>
    </submittedName>
</protein>
<reference evidence="1" key="1">
    <citation type="journal article" date="2021" name="Proc. Natl. Acad. Sci. U.S.A.">
        <title>A Catalog of Tens of Thousands of Viruses from Human Metagenomes Reveals Hidden Associations with Chronic Diseases.</title>
        <authorList>
            <person name="Tisza M.J."/>
            <person name="Buck C.B."/>
        </authorList>
    </citation>
    <scope>NUCLEOTIDE SEQUENCE</scope>
    <source>
        <strain evidence="1">CtIty1</strain>
    </source>
</reference>
<accession>A0A8S5TG80</accession>
<sequence length="89" mass="10168">MLTGLEAEVTADIIAKKVINAYNSSMKEEVKIALDAVKCLVTDNESETEVINVLRNKYNMRMVFKKVHDNATTHTYIALEYKDIAFRLE</sequence>
<proteinExistence type="predicted"/>
<dbReference type="EMBL" id="BK032823">
    <property type="protein sequence ID" value="DAF62309.1"/>
    <property type="molecule type" value="Genomic_DNA"/>
</dbReference>